<evidence type="ECO:0008006" key="2">
    <source>
        <dbReference type="Google" id="ProtNLM"/>
    </source>
</evidence>
<dbReference type="EMBL" id="CADCTO010000004">
    <property type="protein sequence ID" value="CAA9212110.1"/>
    <property type="molecule type" value="Genomic_DNA"/>
</dbReference>
<dbReference type="AlphaFoldDB" id="A0A6J4H378"/>
<dbReference type="SUPFAM" id="SSF55724">
    <property type="entry name" value="Mog1p/PsbP-like"/>
    <property type="match status" value="1"/>
</dbReference>
<gene>
    <name evidence="1" type="ORF">AVDCRST_MAG63-29</name>
</gene>
<dbReference type="Gene3D" id="3.40.1000.10">
    <property type="entry name" value="Mog1/PsbP, alpha/beta/alpha sandwich"/>
    <property type="match status" value="1"/>
</dbReference>
<proteinExistence type="predicted"/>
<dbReference type="InterPro" id="IPR016123">
    <property type="entry name" value="Mog1/PsbP_a/b/a-sand"/>
</dbReference>
<evidence type="ECO:0000313" key="1">
    <source>
        <dbReference type="EMBL" id="CAA9212110.1"/>
    </source>
</evidence>
<protein>
    <recommendedName>
        <fullName evidence="2">PsbP C-terminal domain-containing protein</fullName>
    </recommendedName>
</protein>
<accession>A0A6J4H378</accession>
<reference evidence="1" key="1">
    <citation type="submission" date="2020-02" db="EMBL/GenBank/DDBJ databases">
        <authorList>
            <person name="Meier V. D."/>
        </authorList>
    </citation>
    <scope>NUCLEOTIDE SEQUENCE</scope>
    <source>
        <strain evidence="1">AVDCRST_MAG63</strain>
    </source>
</reference>
<name>A0A6J4H378_9BACT</name>
<sequence>MSLHISVRCALIALILATLAVLFGSTARIRAQTAAGSTAAVFGSPDKRIAFTPPAGWVRRDTGLPPGTVVVFVAPASAAGRANVSLRAAAFAGDTLPDDLPRQLAPLLRREVPGYRCVGGTRIRLRGADGFRMDGVFTVPGAGMAVRNRQVFAVNNGRLYIFTFTTDAGNFPATVPAFDRMIGSVRWLPSRTALR</sequence>
<organism evidence="1">
    <name type="scientific">uncultured Armatimonadetes bacterium</name>
    <dbReference type="NCBI Taxonomy" id="157466"/>
    <lineage>
        <taxon>Bacteria</taxon>
        <taxon>Bacillati</taxon>
        <taxon>Armatimonadota</taxon>
        <taxon>environmental samples</taxon>
    </lineage>
</organism>